<dbReference type="PANTHER" id="PTHR10903">
    <property type="entry name" value="GTPASE, IMAP FAMILY MEMBER-RELATED"/>
    <property type="match status" value="1"/>
</dbReference>
<evidence type="ECO:0000313" key="7">
    <source>
        <dbReference type="Proteomes" id="UP000289886"/>
    </source>
</evidence>
<feature type="domain" description="AIG1-type G" evidence="5">
    <location>
        <begin position="348"/>
        <end position="542"/>
    </location>
</feature>
<proteinExistence type="inferred from homology"/>
<evidence type="ECO:0000256" key="1">
    <source>
        <dbReference type="ARBA" id="ARBA00008535"/>
    </source>
</evidence>
<accession>A0A444UFT5</accession>
<dbReference type="FunFam" id="3.40.50.300:FF:002274">
    <property type="entry name" value="Si:dkeyp-69e1.8"/>
    <property type="match status" value="2"/>
</dbReference>
<evidence type="ECO:0000256" key="2">
    <source>
        <dbReference type="ARBA" id="ARBA00022741"/>
    </source>
</evidence>
<dbReference type="Gene3D" id="3.40.50.300">
    <property type="entry name" value="P-loop containing nucleotide triphosphate hydrolases"/>
    <property type="match status" value="2"/>
</dbReference>
<keyword evidence="7" id="KW-1185">Reference proteome</keyword>
<dbReference type="InterPro" id="IPR027417">
    <property type="entry name" value="P-loop_NTPase"/>
</dbReference>
<evidence type="ECO:0000313" key="6">
    <source>
        <dbReference type="EMBL" id="RXM34029.1"/>
    </source>
</evidence>
<dbReference type="InterPro" id="IPR006703">
    <property type="entry name" value="G_AIG1"/>
</dbReference>
<dbReference type="SUPFAM" id="SSF52540">
    <property type="entry name" value="P-loop containing nucleoside triphosphate hydrolases"/>
    <property type="match status" value="2"/>
</dbReference>
<keyword evidence="3" id="KW-0342">GTP-binding</keyword>
<name>A0A444UFT5_ACIRT</name>
<dbReference type="PROSITE" id="PS51720">
    <property type="entry name" value="G_AIG1"/>
    <property type="match status" value="2"/>
</dbReference>
<protein>
    <submittedName>
        <fullName evidence="6">GTPase IMAP family member 4</fullName>
    </submittedName>
</protein>
<keyword evidence="2" id="KW-0547">Nucleotide-binding</keyword>
<evidence type="ECO:0000259" key="5">
    <source>
        <dbReference type="PROSITE" id="PS51720"/>
    </source>
</evidence>
<sequence length="715" mass="83564">MAAEQEAEETVSQELHSPSELRMVLLGSRWDGKSTAGNTILGRKEFRSEANDSAVMNKCEKRLGKVAGKQVTVLNTPDLFDTDQLEIKSCVSLSAPGPHVFLLVIQLRPIRITDSPLWGWKILLHDDFRALDKVQELFGERAMKNTMILFTRRDKLEGMPIEQYIEKEDKELQQLVVKCGNRYHVLNNSNMSDRTQVTQLLGKIDNMVKGNGGCYLQNEINQEVEAMFRLKEQELNEKHKEDLSRKEEEMKQKYEEEQIRREEEMKQKYEEEQSRREEEMKQKYEEEQRRREEELKERFKKQMMEEELEKEPAVTKLPVKRIQSFNLHHPNLSGSEGAAKDNQASPSLCELRMVLLGKTGAGKSAAGNIILGREEFRSETSSSAVTRECEKRKGQVVGRRVAVIDTPELSQDKLQIRSCVSLSAPGPHAFLLVMPVGRFTEEERRAVETVQEIFCEEAVRRYMMLLFTHSDKLKGKTIEDYIQTGSKELQQLVEKCGNRYHVLNNEDRSDRTQVTQLLDKIDNMVKGNNFSYYTNEIYQEAEEIITQIQEEILGEKEERLLRIEEELKAKHLKELENLNTKMRLEIQRGEKKIKDLEERIGAREEEVRKETNEEKRTELEGELRRDQEERERVAQEKEKRRRESGECEEKHSREMEAVRQRYREEAREETEKYIELVKQNELAEQATAERTAHRPAVWMSIGTVEGRIIQFFCGE</sequence>
<dbReference type="AlphaFoldDB" id="A0A444UFT5"/>
<feature type="domain" description="AIG1-type G" evidence="5">
    <location>
        <begin position="18"/>
        <end position="225"/>
    </location>
</feature>
<dbReference type="InterPro" id="IPR045058">
    <property type="entry name" value="GIMA/IAN/Toc"/>
</dbReference>
<reference evidence="6 7" key="1">
    <citation type="submission" date="2019-01" db="EMBL/GenBank/DDBJ databases">
        <title>Draft Genome and Complete Hox-Cluster Characterization of the Sterlet Sturgeon (Acipenser ruthenus).</title>
        <authorList>
            <person name="Wei Q."/>
        </authorList>
    </citation>
    <scope>NUCLEOTIDE SEQUENCE [LARGE SCALE GENOMIC DNA]</scope>
    <source>
        <strain evidence="6">WHYD16114868_AA</strain>
        <tissue evidence="6">Blood</tissue>
    </source>
</reference>
<evidence type="ECO:0000256" key="4">
    <source>
        <dbReference type="SAM" id="MobiDB-lite"/>
    </source>
</evidence>
<feature type="region of interest" description="Disordered" evidence="4">
    <location>
        <begin position="237"/>
        <end position="291"/>
    </location>
</feature>
<organism evidence="6 7">
    <name type="scientific">Acipenser ruthenus</name>
    <name type="common">Sterlet sturgeon</name>
    <dbReference type="NCBI Taxonomy" id="7906"/>
    <lineage>
        <taxon>Eukaryota</taxon>
        <taxon>Metazoa</taxon>
        <taxon>Chordata</taxon>
        <taxon>Craniata</taxon>
        <taxon>Vertebrata</taxon>
        <taxon>Euteleostomi</taxon>
        <taxon>Actinopterygii</taxon>
        <taxon>Chondrostei</taxon>
        <taxon>Acipenseriformes</taxon>
        <taxon>Acipenseridae</taxon>
        <taxon>Acipenser</taxon>
    </lineage>
</organism>
<dbReference type="CDD" id="cd01852">
    <property type="entry name" value="AIG1"/>
    <property type="match status" value="2"/>
</dbReference>
<evidence type="ECO:0000256" key="3">
    <source>
        <dbReference type="ARBA" id="ARBA00023134"/>
    </source>
</evidence>
<dbReference type="Proteomes" id="UP000289886">
    <property type="component" value="Unassembled WGS sequence"/>
</dbReference>
<dbReference type="Pfam" id="PF04548">
    <property type="entry name" value="AIG1"/>
    <property type="match status" value="2"/>
</dbReference>
<comment type="similarity">
    <text evidence="1">Belongs to the TRAFAC class TrmE-Era-EngA-EngB-Septin-like GTPase superfamily. AIG1/Toc34/Toc159-like paraseptin GTPase family. IAN subfamily.</text>
</comment>
<dbReference type="PANTHER" id="PTHR10903:SF167">
    <property type="entry name" value="GTPASE IMAP FAMILY MEMBER 6-RELATED"/>
    <property type="match status" value="1"/>
</dbReference>
<gene>
    <name evidence="6" type="ORF">EOD39_14501</name>
</gene>
<dbReference type="GO" id="GO:0005525">
    <property type="term" value="F:GTP binding"/>
    <property type="evidence" value="ECO:0007669"/>
    <property type="project" value="UniProtKB-KW"/>
</dbReference>
<feature type="region of interest" description="Disordered" evidence="4">
    <location>
        <begin position="605"/>
        <end position="649"/>
    </location>
</feature>
<dbReference type="EMBL" id="SCEB01214654">
    <property type="protein sequence ID" value="RXM34029.1"/>
    <property type="molecule type" value="Genomic_DNA"/>
</dbReference>
<comment type="caution">
    <text evidence="6">The sequence shown here is derived from an EMBL/GenBank/DDBJ whole genome shotgun (WGS) entry which is preliminary data.</text>
</comment>